<name>A0A2S8EYW1_9BACT</name>
<evidence type="ECO:0000313" key="5">
    <source>
        <dbReference type="Proteomes" id="UP000240009"/>
    </source>
</evidence>
<dbReference type="SUPFAM" id="SSF48695">
    <property type="entry name" value="Multiheme cytochromes"/>
    <property type="match status" value="1"/>
</dbReference>
<dbReference type="Proteomes" id="UP000240009">
    <property type="component" value="Unassembled WGS sequence"/>
</dbReference>
<dbReference type="Pfam" id="PF13435">
    <property type="entry name" value="Cytochrome_C554"/>
    <property type="match status" value="1"/>
</dbReference>
<dbReference type="PANTHER" id="PTHR35038">
    <property type="entry name" value="DISSIMILATORY SULFITE REDUCTASE SIRA"/>
    <property type="match status" value="1"/>
</dbReference>
<accession>A0A2S8EYW1</accession>
<proteinExistence type="predicted"/>
<keyword evidence="2" id="KW-0472">Membrane</keyword>
<protein>
    <recommendedName>
        <fullName evidence="3">Cytochrome c-552/4 domain-containing protein</fullName>
    </recommendedName>
</protein>
<keyword evidence="2" id="KW-1133">Transmembrane helix</keyword>
<feature type="domain" description="Cytochrome c-552/4" evidence="3">
    <location>
        <begin position="197"/>
        <end position="278"/>
    </location>
</feature>
<dbReference type="EMBL" id="PUIA01000094">
    <property type="protein sequence ID" value="PQO25115.1"/>
    <property type="molecule type" value="Genomic_DNA"/>
</dbReference>
<organism evidence="4 5">
    <name type="scientific">Blastopirellula marina</name>
    <dbReference type="NCBI Taxonomy" id="124"/>
    <lineage>
        <taxon>Bacteria</taxon>
        <taxon>Pseudomonadati</taxon>
        <taxon>Planctomycetota</taxon>
        <taxon>Planctomycetia</taxon>
        <taxon>Pirellulales</taxon>
        <taxon>Pirellulaceae</taxon>
        <taxon>Blastopirellula</taxon>
    </lineage>
</organism>
<feature type="transmembrane region" description="Helical" evidence="2">
    <location>
        <begin position="32"/>
        <end position="53"/>
    </location>
</feature>
<reference evidence="4 5" key="1">
    <citation type="submission" date="2018-02" db="EMBL/GenBank/DDBJ databases">
        <title>Comparative genomes isolates from brazilian mangrove.</title>
        <authorList>
            <person name="Araujo J.E."/>
            <person name="Taketani R.G."/>
            <person name="Silva M.C.P."/>
            <person name="Loureco M.V."/>
            <person name="Andreote F.D."/>
        </authorList>
    </citation>
    <scope>NUCLEOTIDE SEQUENCE [LARGE SCALE GENOMIC DNA]</scope>
    <source>
        <strain evidence="4 5">HEX-2 MGV</strain>
    </source>
</reference>
<keyword evidence="2" id="KW-0812">Transmembrane</keyword>
<comment type="caution">
    <text evidence="4">The sequence shown here is derived from an EMBL/GenBank/DDBJ whole genome shotgun (WGS) entry which is preliminary data.</text>
</comment>
<evidence type="ECO:0000313" key="4">
    <source>
        <dbReference type="EMBL" id="PQO25115.1"/>
    </source>
</evidence>
<dbReference type="Gene3D" id="1.10.1130.10">
    <property type="entry name" value="Flavocytochrome C3, Chain A"/>
    <property type="match status" value="1"/>
</dbReference>
<dbReference type="InterPro" id="IPR036280">
    <property type="entry name" value="Multihaem_cyt_sf"/>
</dbReference>
<sequence>MQCTHPKLFWPLDGQRKVDHGKDARMPAARKLTSQLAVLTVGLGLVCALWLWGAAPTTVEAIPHLISQPHPYDVDWPEVYMTLANKCAGCHRPNTKRVDLSTYEALLAGKVGKDRLVVPGSPKDSALLAYVEWDEHAQPGTGMPRTPEMPPDKMEWLTPGQQEAIYRWIENGALEYALPENCNITPLTEMEFPSAKQCQTCHPKQYDEWSRSMHAYAQHSPVFEAFNLTLMERTSGTQGTFCTRCHTPVGTALGENANRRNVHRSRISMEGVTCVSCHRRSTKHYKASGRVPVEPGKLLDACMYGPFDDADGGEAMGTHESQGLPYIKTSQFCGECHDVTNPQGVRLEEAFSEWQNSPAAKQGITCQQCHMGPVQGVPFQDCERPLGRAAVVPEVPEDQLPLRRLTDHTFAGPDYSLLPDTEFPEKLDWMFEVDYRNWNMLTDYQKETLTELRKKNRHSLRIAAQKRYEVLSQAADLFVSAPQSAGMGDKVHINVEVKSKLSGHSFPTGFTAERQAWVSVIVHDEQGRVVFASGDLDDNGDLRDEHSHAVLGGKVPYDRFLLNFQNKFTALTSEGTDHSVILSVNRFLTPINIVRPAEGISASFGRPPTFRIAKGSLAPLSKQSQSYPVHLPKEPGIYRITARLNFRHLPPTLLDRVGTPHLKHLLEVVVLQEWCGTIEVTP</sequence>
<dbReference type="InterPro" id="IPR023155">
    <property type="entry name" value="Cyt_c-552/4"/>
</dbReference>
<evidence type="ECO:0000256" key="2">
    <source>
        <dbReference type="SAM" id="Phobius"/>
    </source>
</evidence>
<gene>
    <name evidence="4" type="ORF">C5Y96_26825</name>
</gene>
<evidence type="ECO:0000256" key="1">
    <source>
        <dbReference type="ARBA" id="ARBA00022729"/>
    </source>
</evidence>
<keyword evidence="1" id="KW-0732">Signal</keyword>
<evidence type="ECO:0000259" key="3">
    <source>
        <dbReference type="Pfam" id="PF13435"/>
    </source>
</evidence>
<dbReference type="InterPro" id="IPR051829">
    <property type="entry name" value="Multiheme_Cytochr_ET"/>
</dbReference>
<dbReference type="AlphaFoldDB" id="A0A2S8EYW1"/>